<dbReference type="AlphaFoldDB" id="A0A939G653"/>
<dbReference type="Proteomes" id="UP000664795">
    <property type="component" value="Unassembled WGS sequence"/>
</dbReference>
<organism evidence="1 2">
    <name type="scientific">Fibrella aquatilis</name>
    <dbReference type="NCBI Taxonomy" id="2817059"/>
    <lineage>
        <taxon>Bacteria</taxon>
        <taxon>Pseudomonadati</taxon>
        <taxon>Bacteroidota</taxon>
        <taxon>Cytophagia</taxon>
        <taxon>Cytophagales</taxon>
        <taxon>Spirosomataceae</taxon>
        <taxon>Fibrella</taxon>
    </lineage>
</organism>
<gene>
    <name evidence="1" type="ORF">J2I48_12990</name>
</gene>
<proteinExistence type="predicted"/>
<accession>A0A939G653</accession>
<sequence>MNIGILGTGMVARTFAQTLLAKGHILKLGTRNVADTLAKPGNTNTGLLSFADWLQSQPGIELGTFAEAAAFGELLINVTSGGACMVALEAAGEANLGQKVLLDVANPLDFSNGMPPTLSIVNDDSLGEAIQRRFPNVNVVKTLNTMTAAIMVNPTAVSGMHNVFVSGNGTAAKATASAFLTEQFGWPATSIIDLGDITTARGSEQLLPIWIRLWGALQTPMFNFAIVR</sequence>
<reference evidence="1 2" key="1">
    <citation type="submission" date="2021-03" db="EMBL/GenBank/DDBJ databases">
        <title>Fibrella sp. HMF5036 genome sequencing and assembly.</title>
        <authorList>
            <person name="Kang H."/>
            <person name="Kim H."/>
            <person name="Bae S."/>
            <person name="Joh K."/>
        </authorList>
    </citation>
    <scope>NUCLEOTIDE SEQUENCE [LARGE SCALE GENOMIC DNA]</scope>
    <source>
        <strain evidence="1 2">HMF5036</strain>
    </source>
</reference>
<keyword evidence="2" id="KW-1185">Reference proteome</keyword>
<dbReference type="RefSeq" id="WP_207335886.1">
    <property type="nucleotide sequence ID" value="NZ_JAFMYU010000009.1"/>
</dbReference>
<evidence type="ECO:0000313" key="1">
    <source>
        <dbReference type="EMBL" id="MBO0931918.1"/>
    </source>
</evidence>
<dbReference type="EMBL" id="JAFMYU010000009">
    <property type="protein sequence ID" value="MBO0931918.1"/>
    <property type="molecule type" value="Genomic_DNA"/>
</dbReference>
<dbReference type="Gene3D" id="3.40.50.720">
    <property type="entry name" value="NAD(P)-binding Rossmann-like Domain"/>
    <property type="match status" value="1"/>
</dbReference>
<protein>
    <submittedName>
        <fullName evidence="1">NADP oxidoreductase</fullName>
    </submittedName>
</protein>
<dbReference type="InterPro" id="IPR036291">
    <property type="entry name" value="NAD(P)-bd_dom_sf"/>
</dbReference>
<name>A0A939G653_9BACT</name>
<evidence type="ECO:0000313" key="2">
    <source>
        <dbReference type="Proteomes" id="UP000664795"/>
    </source>
</evidence>
<dbReference type="SUPFAM" id="SSF51735">
    <property type="entry name" value="NAD(P)-binding Rossmann-fold domains"/>
    <property type="match status" value="1"/>
</dbReference>
<comment type="caution">
    <text evidence="1">The sequence shown here is derived from an EMBL/GenBank/DDBJ whole genome shotgun (WGS) entry which is preliminary data.</text>
</comment>